<dbReference type="InterPro" id="IPR001647">
    <property type="entry name" value="HTH_TetR"/>
</dbReference>
<dbReference type="GO" id="GO:0000976">
    <property type="term" value="F:transcription cis-regulatory region binding"/>
    <property type="evidence" value="ECO:0007669"/>
    <property type="project" value="TreeGrafter"/>
</dbReference>
<sequence length="195" mass="22755">MSTARNKWLDAAEVTFQKYGYQKTSLEAVAQQAQKAKGAIYYHFGSKERLFEELVLKDLEKVKRTLEEVFLMEKADAKERIRFYMLARMKAFYDSPHYRETLRPEFYEHHRFMDAQKEALAQWEIGQILSLLERGVLAGDLELPGELRVYAEVLVMLLQGLEADFFLKGNYDRLEPHFDNLIAIITRGISPCPPN</sequence>
<dbReference type="InterPro" id="IPR050109">
    <property type="entry name" value="HTH-type_TetR-like_transc_reg"/>
</dbReference>
<dbReference type="PROSITE" id="PS50977">
    <property type="entry name" value="HTH_TETR_2"/>
    <property type="match status" value="1"/>
</dbReference>
<accession>A0A2S7T5D9</accession>
<evidence type="ECO:0000313" key="7">
    <source>
        <dbReference type="Proteomes" id="UP000239366"/>
    </source>
</evidence>
<keyword evidence="3" id="KW-0804">Transcription</keyword>
<dbReference type="RefSeq" id="WP_105000381.1">
    <property type="nucleotide sequence ID" value="NZ_MQVX01000001.1"/>
</dbReference>
<protein>
    <recommendedName>
        <fullName evidence="5">HTH tetR-type domain-containing protein</fullName>
    </recommendedName>
</protein>
<name>A0A2S7T5D9_9FLAO</name>
<keyword evidence="2 4" id="KW-0238">DNA-binding</keyword>
<keyword evidence="1" id="KW-0805">Transcription regulation</keyword>
<dbReference type="SUPFAM" id="SSF48498">
    <property type="entry name" value="Tetracyclin repressor-like, C-terminal domain"/>
    <property type="match status" value="1"/>
</dbReference>
<dbReference type="Proteomes" id="UP000239366">
    <property type="component" value="Unassembled WGS sequence"/>
</dbReference>
<dbReference type="Gene3D" id="1.10.357.10">
    <property type="entry name" value="Tetracycline Repressor, domain 2"/>
    <property type="match status" value="1"/>
</dbReference>
<evidence type="ECO:0000259" key="5">
    <source>
        <dbReference type="PROSITE" id="PS50977"/>
    </source>
</evidence>
<keyword evidence="7" id="KW-1185">Reference proteome</keyword>
<dbReference type="EMBL" id="MQVX01000001">
    <property type="protein sequence ID" value="PQJ14747.1"/>
    <property type="molecule type" value="Genomic_DNA"/>
</dbReference>
<dbReference type="Gene3D" id="1.10.10.60">
    <property type="entry name" value="Homeodomain-like"/>
    <property type="match status" value="1"/>
</dbReference>
<dbReference type="Pfam" id="PF00440">
    <property type="entry name" value="TetR_N"/>
    <property type="match status" value="1"/>
</dbReference>
<evidence type="ECO:0000256" key="4">
    <source>
        <dbReference type="PROSITE-ProRule" id="PRU00335"/>
    </source>
</evidence>
<proteinExistence type="predicted"/>
<feature type="DNA-binding region" description="H-T-H motif" evidence="4">
    <location>
        <begin position="25"/>
        <end position="44"/>
    </location>
</feature>
<dbReference type="PANTHER" id="PTHR30055">
    <property type="entry name" value="HTH-TYPE TRANSCRIPTIONAL REGULATOR RUTR"/>
    <property type="match status" value="1"/>
</dbReference>
<dbReference type="PRINTS" id="PR00455">
    <property type="entry name" value="HTHTETR"/>
</dbReference>
<dbReference type="PANTHER" id="PTHR30055:SF234">
    <property type="entry name" value="HTH-TYPE TRANSCRIPTIONAL REGULATOR BETI"/>
    <property type="match status" value="1"/>
</dbReference>
<organism evidence="6 7">
    <name type="scientific">Aureicoccus marinus</name>
    <dbReference type="NCBI Taxonomy" id="754435"/>
    <lineage>
        <taxon>Bacteria</taxon>
        <taxon>Pseudomonadati</taxon>
        <taxon>Bacteroidota</taxon>
        <taxon>Flavobacteriia</taxon>
        <taxon>Flavobacteriales</taxon>
        <taxon>Flavobacteriaceae</taxon>
        <taxon>Aureicoccus</taxon>
    </lineage>
</organism>
<dbReference type="SUPFAM" id="SSF46689">
    <property type="entry name" value="Homeodomain-like"/>
    <property type="match status" value="1"/>
</dbReference>
<evidence type="ECO:0000256" key="1">
    <source>
        <dbReference type="ARBA" id="ARBA00023015"/>
    </source>
</evidence>
<dbReference type="InterPro" id="IPR009057">
    <property type="entry name" value="Homeodomain-like_sf"/>
</dbReference>
<evidence type="ECO:0000313" key="6">
    <source>
        <dbReference type="EMBL" id="PQJ14747.1"/>
    </source>
</evidence>
<gene>
    <name evidence="6" type="ORF">BST99_02405</name>
</gene>
<dbReference type="GO" id="GO:0003700">
    <property type="term" value="F:DNA-binding transcription factor activity"/>
    <property type="evidence" value="ECO:0007669"/>
    <property type="project" value="TreeGrafter"/>
</dbReference>
<evidence type="ECO:0000256" key="3">
    <source>
        <dbReference type="ARBA" id="ARBA00023163"/>
    </source>
</evidence>
<reference evidence="7" key="1">
    <citation type="submission" date="2016-11" db="EMBL/GenBank/DDBJ databases">
        <title>Trade-off between light-utilization and light-protection in marine flavobacteria.</title>
        <authorList>
            <person name="Kumagai Y."/>
            <person name="Yoshizawa S."/>
            <person name="Kogure K."/>
        </authorList>
    </citation>
    <scope>NUCLEOTIDE SEQUENCE [LARGE SCALE GENOMIC DNA]</scope>
    <source>
        <strain evidence="7">SG-18</strain>
    </source>
</reference>
<feature type="domain" description="HTH tetR-type" evidence="5">
    <location>
        <begin position="2"/>
        <end position="62"/>
    </location>
</feature>
<dbReference type="AlphaFoldDB" id="A0A2S7T5D9"/>
<dbReference type="InterPro" id="IPR036271">
    <property type="entry name" value="Tet_transcr_reg_TetR-rel_C_sf"/>
</dbReference>
<dbReference type="OrthoDB" id="9798857at2"/>
<evidence type="ECO:0000256" key="2">
    <source>
        <dbReference type="ARBA" id="ARBA00023125"/>
    </source>
</evidence>
<comment type="caution">
    <text evidence="6">The sequence shown here is derived from an EMBL/GenBank/DDBJ whole genome shotgun (WGS) entry which is preliminary data.</text>
</comment>